<dbReference type="InterPro" id="IPR017853">
    <property type="entry name" value="GH"/>
</dbReference>
<dbReference type="RefSeq" id="XP_003139373.2">
    <property type="nucleotide sequence ID" value="XM_003139325.2"/>
</dbReference>
<dbReference type="FunCoup" id="A0A1S0U5E0">
    <property type="interactions" value="77"/>
</dbReference>
<reference evidence="1" key="1">
    <citation type="submission" date="2012-04" db="EMBL/GenBank/DDBJ databases">
        <title>The Genome Sequence of Loa loa.</title>
        <authorList>
            <consortium name="The Broad Institute Genome Sequencing Platform"/>
            <consortium name="Broad Institute Genome Sequencing Center for Infectious Disease"/>
            <person name="Nutman T.B."/>
            <person name="Fink D.L."/>
            <person name="Russ C."/>
            <person name="Young S."/>
            <person name="Zeng Q."/>
            <person name="Gargeya S."/>
            <person name="Alvarado L."/>
            <person name="Berlin A."/>
            <person name="Chapman S.B."/>
            <person name="Chen Z."/>
            <person name="Freedman E."/>
            <person name="Gellesch M."/>
            <person name="Goldberg J."/>
            <person name="Griggs A."/>
            <person name="Gujja S."/>
            <person name="Heilman E.R."/>
            <person name="Heiman D."/>
            <person name="Howarth C."/>
            <person name="Mehta T."/>
            <person name="Neiman D."/>
            <person name="Pearson M."/>
            <person name="Roberts A."/>
            <person name="Saif S."/>
            <person name="Shea T."/>
            <person name="Shenoy N."/>
            <person name="Sisk P."/>
            <person name="Stolte C."/>
            <person name="Sykes S."/>
            <person name="White J."/>
            <person name="Yandava C."/>
            <person name="Haas B."/>
            <person name="Henn M.R."/>
            <person name="Nusbaum C."/>
            <person name="Birren B."/>
        </authorList>
    </citation>
    <scope>NUCLEOTIDE SEQUENCE [LARGE SCALE GENOMIC DNA]</scope>
</reference>
<dbReference type="CTD" id="9941179"/>
<proteinExistence type="predicted"/>
<dbReference type="InParanoid" id="A0A1S0U5E0"/>
<dbReference type="PANTHER" id="PTHR23208:SF36">
    <property type="entry name" value="LYSOZYME-RELATED"/>
    <property type="match status" value="1"/>
</dbReference>
<dbReference type="OrthoDB" id="25039at2759"/>
<dbReference type="AlphaFoldDB" id="A0A1S0U5E0"/>
<dbReference type="EMBL" id="JH712107">
    <property type="protein sequence ID" value="EFO24698.2"/>
    <property type="molecule type" value="Genomic_DNA"/>
</dbReference>
<dbReference type="InterPro" id="IPR051595">
    <property type="entry name" value="GH25_Enzymes"/>
</dbReference>
<name>A0A1S0U5E0_LOALO</name>
<dbReference type="GeneID" id="9941179"/>
<protein>
    <recommendedName>
        <fullName evidence="2">Lysozyme</fullName>
    </recommendedName>
</protein>
<gene>
    <name evidence="1" type="ORF">LOAG_03788</name>
</gene>
<dbReference type="PANTHER" id="PTHR23208">
    <property type="entry name" value="LYSOZYME PROTEIN"/>
    <property type="match status" value="1"/>
</dbReference>
<dbReference type="GO" id="GO:0045087">
    <property type="term" value="P:innate immune response"/>
    <property type="evidence" value="ECO:0007669"/>
    <property type="project" value="TreeGrafter"/>
</dbReference>
<organism evidence="1">
    <name type="scientific">Loa loa</name>
    <name type="common">Eye worm</name>
    <name type="synonym">Filaria loa</name>
    <dbReference type="NCBI Taxonomy" id="7209"/>
    <lineage>
        <taxon>Eukaryota</taxon>
        <taxon>Metazoa</taxon>
        <taxon>Ecdysozoa</taxon>
        <taxon>Nematoda</taxon>
        <taxon>Chromadorea</taxon>
        <taxon>Rhabditida</taxon>
        <taxon>Spirurina</taxon>
        <taxon>Spiruromorpha</taxon>
        <taxon>Filarioidea</taxon>
        <taxon>Onchocercidae</taxon>
        <taxon>Loa</taxon>
    </lineage>
</organism>
<evidence type="ECO:0000313" key="1">
    <source>
        <dbReference type="EMBL" id="EFO24698.2"/>
    </source>
</evidence>
<evidence type="ECO:0008006" key="2">
    <source>
        <dbReference type="Google" id="ProtNLM"/>
    </source>
</evidence>
<dbReference type="KEGG" id="loa:LOAG_03788"/>
<dbReference type="OMA" id="YTNWYDW"/>
<sequence>MIAFIRVYQSNGNGAPDNDCIANIYNAINEGMGVEIYVEPQPCGTKSGNDQFREVYNFLTTKNIAVKTIWIKITSPITWPNNQKNNIDFINGFIVEAWKNGVITGVYTNWYDWQQITDNGQITYNQGQIPLWYWNVIGSGLDAATSPTFDDFRSFGGFSAPMVKQYAQNICFCGICTSLNVFVNKTITKTLPANMILEMANVTVGNLSWMSPIMAKSSKKQRKNKKLIEKAVNNRKKILSLVY</sequence>
<accession>A0A1S0U5E0</accession>
<dbReference type="GO" id="GO:0007165">
    <property type="term" value="P:signal transduction"/>
    <property type="evidence" value="ECO:0007669"/>
    <property type="project" value="TreeGrafter"/>
</dbReference>
<dbReference type="SUPFAM" id="SSF51445">
    <property type="entry name" value="(Trans)glycosidases"/>
    <property type="match status" value="1"/>
</dbReference>
<dbReference type="Gene3D" id="3.20.20.80">
    <property type="entry name" value="Glycosidases"/>
    <property type="match status" value="1"/>
</dbReference>